<dbReference type="FunFam" id="3.30.160.60:FF:000624">
    <property type="entry name" value="zinc finger protein 697"/>
    <property type="match status" value="1"/>
</dbReference>
<feature type="region of interest" description="Disordered" evidence="10">
    <location>
        <begin position="376"/>
        <end position="403"/>
    </location>
</feature>
<feature type="domain" description="C2H2-type" evidence="11">
    <location>
        <begin position="323"/>
        <end position="353"/>
    </location>
</feature>
<evidence type="ECO:0000256" key="6">
    <source>
        <dbReference type="ARBA" id="ARBA00023015"/>
    </source>
</evidence>
<dbReference type="GO" id="GO:0005634">
    <property type="term" value="C:nucleus"/>
    <property type="evidence" value="ECO:0007669"/>
    <property type="project" value="UniProtKB-SubCell"/>
</dbReference>
<dbReference type="SMART" id="SM00355">
    <property type="entry name" value="ZnF_C2H2"/>
    <property type="match status" value="10"/>
</dbReference>
<dbReference type="OrthoDB" id="427030at2759"/>
<evidence type="ECO:0000256" key="3">
    <source>
        <dbReference type="ARBA" id="ARBA00022737"/>
    </source>
</evidence>
<keyword evidence="8" id="KW-0539">Nucleus</keyword>
<keyword evidence="7" id="KW-0804">Transcription</keyword>
<dbReference type="InterPro" id="IPR051061">
    <property type="entry name" value="Zinc_finger_trans_reg"/>
</dbReference>
<dbReference type="FunFam" id="3.30.160.60:FF:000125">
    <property type="entry name" value="Putative zinc finger protein 143"/>
    <property type="match status" value="1"/>
</dbReference>
<dbReference type="GO" id="GO:0008270">
    <property type="term" value="F:zinc ion binding"/>
    <property type="evidence" value="ECO:0007669"/>
    <property type="project" value="UniProtKB-KW"/>
</dbReference>
<dbReference type="Gene3D" id="3.30.160.60">
    <property type="entry name" value="Classic Zinc Finger"/>
    <property type="match status" value="6"/>
</dbReference>
<proteinExistence type="predicted"/>
<evidence type="ECO:0000256" key="10">
    <source>
        <dbReference type="SAM" id="MobiDB-lite"/>
    </source>
</evidence>
<keyword evidence="6" id="KW-0805">Transcription regulation</keyword>
<feature type="domain" description="C2H2-type" evidence="11">
    <location>
        <begin position="132"/>
        <end position="161"/>
    </location>
</feature>
<comment type="subcellular location">
    <subcellularLocation>
        <location evidence="1">Nucleus</location>
    </subcellularLocation>
</comment>
<evidence type="ECO:0000313" key="13">
    <source>
        <dbReference type="Proteomes" id="UP000054477"/>
    </source>
</evidence>
<reference evidence="13" key="2">
    <citation type="submission" date="2015-01" db="EMBL/GenBank/DDBJ databases">
        <title>Evolutionary Origins and Diversification of the Mycorrhizal Mutualists.</title>
        <authorList>
            <consortium name="DOE Joint Genome Institute"/>
            <consortium name="Mycorrhizal Genomics Consortium"/>
            <person name="Kohler A."/>
            <person name="Kuo A."/>
            <person name="Nagy L.G."/>
            <person name="Floudas D."/>
            <person name="Copeland A."/>
            <person name="Barry K.W."/>
            <person name="Cichocki N."/>
            <person name="Veneault-Fourrey C."/>
            <person name="LaButti K."/>
            <person name="Lindquist E.A."/>
            <person name="Lipzen A."/>
            <person name="Lundell T."/>
            <person name="Morin E."/>
            <person name="Murat C."/>
            <person name="Riley R."/>
            <person name="Ohm R."/>
            <person name="Sun H."/>
            <person name="Tunlid A."/>
            <person name="Henrissat B."/>
            <person name="Grigoriev I.V."/>
            <person name="Hibbett D.S."/>
            <person name="Martin F."/>
        </authorList>
    </citation>
    <scope>NUCLEOTIDE SEQUENCE [LARGE SCALE GENOMIC DNA]</scope>
    <source>
        <strain evidence="13">LaAM-08-1</strain>
    </source>
</reference>
<dbReference type="STRING" id="1095629.A0A0C9Y737"/>
<dbReference type="PROSITE" id="PS00028">
    <property type="entry name" value="ZINC_FINGER_C2H2_1"/>
    <property type="match status" value="6"/>
</dbReference>
<feature type="domain" description="C2H2-type" evidence="11">
    <location>
        <begin position="102"/>
        <end position="129"/>
    </location>
</feature>
<evidence type="ECO:0000313" key="12">
    <source>
        <dbReference type="EMBL" id="KIK09854.1"/>
    </source>
</evidence>
<dbReference type="EMBL" id="KN838537">
    <property type="protein sequence ID" value="KIK09854.1"/>
    <property type="molecule type" value="Genomic_DNA"/>
</dbReference>
<name>A0A0C9Y737_9AGAR</name>
<dbReference type="PANTHER" id="PTHR46179">
    <property type="entry name" value="ZINC FINGER PROTEIN"/>
    <property type="match status" value="1"/>
</dbReference>
<accession>A0A0C9Y737</accession>
<gene>
    <name evidence="12" type="ORF">K443DRAFT_671165</name>
</gene>
<evidence type="ECO:0000256" key="5">
    <source>
        <dbReference type="ARBA" id="ARBA00022833"/>
    </source>
</evidence>
<dbReference type="InterPro" id="IPR036236">
    <property type="entry name" value="Znf_C2H2_sf"/>
</dbReference>
<dbReference type="SUPFAM" id="SSF57667">
    <property type="entry name" value="beta-beta-alpha zinc fingers"/>
    <property type="match status" value="4"/>
</dbReference>
<dbReference type="InterPro" id="IPR013087">
    <property type="entry name" value="Znf_C2H2_type"/>
</dbReference>
<reference evidence="12 13" key="1">
    <citation type="submission" date="2014-04" db="EMBL/GenBank/DDBJ databases">
        <authorList>
            <consortium name="DOE Joint Genome Institute"/>
            <person name="Kuo A."/>
            <person name="Kohler A."/>
            <person name="Nagy L.G."/>
            <person name="Floudas D."/>
            <person name="Copeland A."/>
            <person name="Barry K.W."/>
            <person name="Cichocki N."/>
            <person name="Veneault-Fourrey C."/>
            <person name="LaButti K."/>
            <person name="Lindquist E.A."/>
            <person name="Lipzen A."/>
            <person name="Lundell T."/>
            <person name="Morin E."/>
            <person name="Murat C."/>
            <person name="Sun H."/>
            <person name="Tunlid A."/>
            <person name="Henrissat B."/>
            <person name="Grigoriev I.V."/>
            <person name="Hibbett D.S."/>
            <person name="Martin F."/>
            <person name="Nordberg H.P."/>
            <person name="Cantor M.N."/>
            <person name="Hua S.X."/>
        </authorList>
    </citation>
    <scope>NUCLEOTIDE SEQUENCE [LARGE SCALE GENOMIC DNA]</scope>
    <source>
        <strain evidence="12 13">LaAM-08-1</strain>
    </source>
</reference>
<evidence type="ECO:0000256" key="2">
    <source>
        <dbReference type="ARBA" id="ARBA00022723"/>
    </source>
</evidence>
<sequence length="494" mass="55377">MASSTTVIQSKTVLGKRKASGGKAALVLHLASSPEPTNILSESDDLYQPPATSSTPPILINGRLVPSTKRRYKCTYDSCEKAYTKPSRLIEHERTHTGDRPFVCETCQKSYLRETHLHAHARTHLPDSAKPFLCDKTQCGKRFWTSQHLDVHQKWHDGVKPFSCSAEGCSETFSKHHQLRAHECSVHAPPGTKPYQCDHAGCARSFNTNQHLRTHQRTHDENRYTCVHPNCLAQHGDAPVFFQTWSALQHHIRSSHPPSCTHASCNGRIFSTQKGLRAHQKLHEQRDLEAELDNVAADSEQDSNDLELPAKKKRRGGELGRDWKCDVDGCGKDFKSKKALVTHTNVKHLGKRDYICPEADCGQTFGYKHLLQRHLSKAHPSSSSEAASSEQEDKGGSPPKLNGSTSFDIDVITGVAYENHAKAFVASARGLRCPYPELDNLVYEALDKTLSTSSNCGYVFSRAYDFKRHLRGTHGIEAMKESVERWVRNQRQLQ</sequence>
<keyword evidence="3" id="KW-0677">Repeat</keyword>
<evidence type="ECO:0000256" key="8">
    <source>
        <dbReference type="ARBA" id="ARBA00023242"/>
    </source>
</evidence>
<evidence type="ECO:0000256" key="7">
    <source>
        <dbReference type="ARBA" id="ARBA00023163"/>
    </source>
</evidence>
<keyword evidence="5" id="KW-0862">Zinc</keyword>
<feature type="domain" description="C2H2-type" evidence="11">
    <location>
        <begin position="162"/>
        <end position="192"/>
    </location>
</feature>
<feature type="domain" description="C2H2-type" evidence="11">
    <location>
        <begin position="195"/>
        <end position="224"/>
    </location>
</feature>
<feature type="domain" description="C2H2-type" evidence="11">
    <location>
        <begin position="354"/>
        <end position="384"/>
    </location>
</feature>
<evidence type="ECO:0000259" key="11">
    <source>
        <dbReference type="PROSITE" id="PS50157"/>
    </source>
</evidence>
<dbReference type="GO" id="GO:0000981">
    <property type="term" value="F:DNA-binding transcription factor activity, RNA polymerase II-specific"/>
    <property type="evidence" value="ECO:0007669"/>
    <property type="project" value="UniProtKB-ARBA"/>
</dbReference>
<dbReference type="PANTHER" id="PTHR46179:SF13">
    <property type="entry name" value="C2H2-TYPE DOMAIN-CONTAINING PROTEIN"/>
    <property type="match status" value="1"/>
</dbReference>
<evidence type="ECO:0000256" key="9">
    <source>
        <dbReference type="PROSITE-ProRule" id="PRU00042"/>
    </source>
</evidence>
<dbReference type="PROSITE" id="PS50157">
    <property type="entry name" value="ZINC_FINGER_C2H2_2"/>
    <property type="match status" value="7"/>
</dbReference>
<evidence type="ECO:0000256" key="4">
    <source>
        <dbReference type="ARBA" id="ARBA00022771"/>
    </source>
</evidence>
<organism evidence="12 13">
    <name type="scientific">Laccaria amethystina LaAM-08-1</name>
    <dbReference type="NCBI Taxonomy" id="1095629"/>
    <lineage>
        <taxon>Eukaryota</taxon>
        <taxon>Fungi</taxon>
        <taxon>Dikarya</taxon>
        <taxon>Basidiomycota</taxon>
        <taxon>Agaricomycotina</taxon>
        <taxon>Agaricomycetes</taxon>
        <taxon>Agaricomycetidae</taxon>
        <taxon>Agaricales</taxon>
        <taxon>Agaricineae</taxon>
        <taxon>Hydnangiaceae</taxon>
        <taxon>Laccaria</taxon>
    </lineage>
</organism>
<dbReference type="Proteomes" id="UP000054477">
    <property type="component" value="Unassembled WGS sequence"/>
</dbReference>
<dbReference type="FunFam" id="3.30.160.60:FF:001102">
    <property type="entry name" value="Transcription factor IIIA"/>
    <property type="match status" value="1"/>
</dbReference>
<feature type="region of interest" description="Disordered" evidence="10">
    <location>
        <begin position="294"/>
        <end position="313"/>
    </location>
</feature>
<dbReference type="HOGENOM" id="CLU_002678_91_2_1"/>
<dbReference type="AlphaFoldDB" id="A0A0C9Y737"/>
<evidence type="ECO:0000256" key="1">
    <source>
        <dbReference type="ARBA" id="ARBA00004123"/>
    </source>
</evidence>
<feature type="domain" description="C2H2-type" evidence="11">
    <location>
        <begin position="72"/>
        <end position="101"/>
    </location>
</feature>
<keyword evidence="4 9" id="KW-0863">Zinc-finger</keyword>
<dbReference type="Pfam" id="PF00096">
    <property type="entry name" value="zf-C2H2"/>
    <property type="match status" value="4"/>
</dbReference>
<keyword evidence="13" id="KW-1185">Reference proteome</keyword>
<keyword evidence="2" id="KW-0479">Metal-binding</keyword>
<protein>
    <recommendedName>
        <fullName evidence="11">C2H2-type domain-containing protein</fullName>
    </recommendedName>
</protein>
<dbReference type="GO" id="GO:0000978">
    <property type="term" value="F:RNA polymerase II cis-regulatory region sequence-specific DNA binding"/>
    <property type="evidence" value="ECO:0007669"/>
    <property type="project" value="UniProtKB-ARBA"/>
</dbReference>